<dbReference type="Proteomes" id="UP000242450">
    <property type="component" value="Chromosome 11"/>
</dbReference>
<protein>
    <submittedName>
        <fullName evidence="1">SULT1C4</fullName>
    </submittedName>
</protein>
<sequence>MCHPPLLPGVIRDWKNQFTDAQTKKFNEDYEKHMADTSLSFHMHSDREEKQWTRSFPCLDPPPPDSNIQDIGPAYCF</sequence>
<accession>A0A212CX05</accession>
<proteinExistence type="predicted"/>
<organism evidence="1 2">
    <name type="scientific">Cervus elaphus hippelaphus</name>
    <name type="common">European red deer</name>
    <dbReference type="NCBI Taxonomy" id="46360"/>
    <lineage>
        <taxon>Eukaryota</taxon>
        <taxon>Metazoa</taxon>
        <taxon>Chordata</taxon>
        <taxon>Craniata</taxon>
        <taxon>Vertebrata</taxon>
        <taxon>Euteleostomi</taxon>
        <taxon>Mammalia</taxon>
        <taxon>Eutheria</taxon>
        <taxon>Laurasiatheria</taxon>
        <taxon>Artiodactyla</taxon>
        <taxon>Ruminantia</taxon>
        <taxon>Pecora</taxon>
        <taxon>Cervidae</taxon>
        <taxon>Cervinae</taxon>
        <taxon>Cervus</taxon>
    </lineage>
</organism>
<dbReference type="SUPFAM" id="SSF52540">
    <property type="entry name" value="P-loop containing nucleoside triphosphate hydrolases"/>
    <property type="match status" value="1"/>
</dbReference>
<keyword evidence="2" id="KW-1185">Reference proteome</keyword>
<dbReference type="InterPro" id="IPR027417">
    <property type="entry name" value="P-loop_NTPase"/>
</dbReference>
<reference evidence="1 2" key="1">
    <citation type="journal article" date="2018" name="Mol. Genet. Genomics">
        <title>The red deer Cervus elaphus genome CerEla1.0: sequencing, annotating, genes, and chromosomes.</title>
        <authorList>
            <person name="Bana N.A."/>
            <person name="Nyiri A."/>
            <person name="Nagy J."/>
            <person name="Frank K."/>
            <person name="Nagy T."/>
            <person name="Steger V."/>
            <person name="Schiller M."/>
            <person name="Lakatos P."/>
            <person name="Sugar L."/>
            <person name="Horn P."/>
            <person name="Barta E."/>
            <person name="Orosz L."/>
        </authorList>
    </citation>
    <scope>NUCLEOTIDE SEQUENCE [LARGE SCALE GENOMIC DNA]</scope>
    <source>
        <strain evidence="1">Hungarian</strain>
    </source>
</reference>
<evidence type="ECO:0000313" key="2">
    <source>
        <dbReference type="Proteomes" id="UP000242450"/>
    </source>
</evidence>
<dbReference type="Gene3D" id="3.40.50.300">
    <property type="entry name" value="P-loop containing nucleotide triphosphate hydrolases"/>
    <property type="match status" value="1"/>
</dbReference>
<comment type="caution">
    <text evidence="1">The sequence shown here is derived from an EMBL/GenBank/DDBJ whole genome shotgun (WGS) entry which is preliminary data.</text>
</comment>
<dbReference type="OrthoDB" id="205623at2759"/>
<dbReference type="EMBL" id="MKHE01000011">
    <property type="protein sequence ID" value="OWK10394.1"/>
    <property type="molecule type" value="Genomic_DNA"/>
</dbReference>
<name>A0A212CX05_CEREH</name>
<dbReference type="AlphaFoldDB" id="A0A212CX05"/>
<evidence type="ECO:0000313" key="1">
    <source>
        <dbReference type="EMBL" id="OWK10394.1"/>
    </source>
</evidence>
<gene>
    <name evidence="1" type="ORF">Celaphus_00005570</name>
</gene>